<dbReference type="PANTHER" id="PTHR23417">
    <property type="entry name" value="3-DEOXY-D-MANNO-OCTULOSONIC-ACID TRANSFERASE/TRNA GUANINE-N 7 - -METHYLTRANSFERASE"/>
    <property type="match status" value="1"/>
</dbReference>
<feature type="region of interest" description="Disordered" evidence="8">
    <location>
        <begin position="1"/>
        <end position="20"/>
    </location>
</feature>
<dbReference type="EC" id="2.1.1.33" evidence="3"/>
<evidence type="ECO:0000256" key="5">
    <source>
        <dbReference type="ARBA" id="ARBA00022679"/>
    </source>
</evidence>
<evidence type="ECO:0000256" key="8">
    <source>
        <dbReference type="SAM" id="MobiDB-lite"/>
    </source>
</evidence>
<organism evidence="9 10">
    <name type="scientific">Caldimonas aquatica</name>
    <dbReference type="NCBI Taxonomy" id="376175"/>
    <lineage>
        <taxon>Bacteria</taxon>
        <taxon>Pseudomonadati</taxon>
        <taxon>Pseudomonadota</taxon>
        <taxon>Betaproteobacteria</taxon>
        <taxon>Burkholderiales</taxon>
        <taxon>Sphaerotilaceae</taxon>
        <taxon>Caldimonas</taxon>
    </lineage>
</organism>
<protein>
    <recommendedName>
        <fullName evidence="3">tRNA (guanine(46)-N(7))-methyltransferase</fullName>
        <ecNumber evidence="3">2.1.1.33</ecNumber>
    </recommendedName>
</protein>
<keyword evidence="4 9" id="KW-0489">Methyltransferase</keyword>
<evidence type="ECO:0000256" key="7">
    <source>
        <dbReference type="ARBA" id="ARBA00022694"/>
    </source>
</evidence>
<dbReference type="PROSITE" id="PS51625">
    <property type="entry name" value="SAM_MT_TRMB"/>
    <property type="match status" value="1"/>
</dbReference>
<name>A0ABY6MV42_9BURK</name>
<dbReference type="InterPro" id="IPR029063">
    <property type="entry name" value="SAM-dependent_MTases_sf"/>
</dbReference>
<dbReference type="PANTHER" id="PTHR23417:SF14">
    <property type="entry name" value="PENTACOTRIPEPTIDE-REPEAT REGION OF PRORP DOMAIN-CONTAINING PROTEIN"/>
    <property type="match status" value="1"/>
</dbReference>
<dbReference type="EMBL" id="CP110257">
    <property type="protein sequence ID" value="UZD55887.1"/>
    <property type="molecule type" value="Genomic_DNA"/>
</dbReference>
<dbReference type="SUPFAM" id="SSF53335">
    <property type="entry name" value="S-adenosyl-L-methionine-dependent methyltransferases"/>
    <property type="match status" value="1"/>
</dbReference>
<comment type="function">
    <text evidence="2">Catalyzes the formation of N(7)-methylguanine at position 46 (m7G46) in tRNA.</text>
</comment>
<dbReference type="GO" id="GO:0032259">
    <property type="term" value="P:methylation"/>
    <property type="evidence" value="ECO:0007669"/>
    <property type="project" value="UniProtKB-KW"/>
</dbReference>
<gene>
    <name evidence="9" type="ORF">OMP39_04725</name>
</gene>
<evidence type="ECO:0000256" key="2">
    <source>
        <dbReference type="ARBA" id="ARBA00003015"/>
    </source>
</evidence>
<dbReference type="Pfam" id="PF02390">
    <property type="entry name" value="Methyltransf_4"/>
    <property type="match status" value="1"/>
</dbReference>
<keyword evidence="10" id="KW-1185">Reference proteome</keyword>
<evidence type="ECO:0000256" key="4">
    <source>
        <dbReference type="ARBA" id="ARBA00022603"/>
    </source>
</evidence>
<dbReference type="GO" id="GO:0008168">
    <property type="term" value="F:methyltransferase activity"/>
    <property type="evidence" value="ECO:0007669"/>
    <property type="project" value="UniProtKB-KW"/>
</dbReference>
<dbReference type="RefSeq" id="WP_264893640.1">
    <property type="nucleotide sequence ID" value="NZ_CP110257.1"/>
</dbReference>
<keyword evidence="5" id="KW-0808">Transferase</keyword>
<evidence type="ECO:0000256" key="6">
    <source>
        <dbReference type="ARBA" id="ARBA00022691"/>
    </source>
</evidence>
<proteinExistence type="predicted"/>
<comment type="catalytic activity">
    <reaction evidence="1">
        <text>guanosine(46) in tRNA + S-adenosyl-L-methionine = N(7)-methylguanosine(46) in tRNA + S-adenosyl-L-homocysteine</text>
        <dbReference type="Rhea" id="RHEA:42708"/>
        <dbReference type="Rhea" id="RHEA-COMP:10188"/>
        <dbReference type="Rhea" id="RHEA-COMP:10189"/>
        <dbReference type="ChEBI" id="CHEBI:57856"/>
        <dbReference type="ChEBI" id="CHEBI:59789"/>
        <dbReference type="ChEBI" id="CHEBI:74269"/>
        <dbReference type="ChEBI" id="CHEBI:74480"/>
        <dbReference type="EC" id="2.1.1.33"/>
    </reaction>
</comment>
<dbReference type="Gene3D" id="3.40.50.150">
    <property type="entry name" value="Vaccinia Virus protein VP39"/>
    <property type="match status" value="1"/>
</dbReference>
<dbReference type="Proteomes" id="UP001163266">
    <property type="component" value="Chromosome"/>
</dbReference>
<feature type="region of interest" description="Disordered" evidence="8">
    <location>
        <begin position="222"/>
        <end position="241"/>
    </location>
</feature>
<accession>A0ABY6MV42</accession>
<keyword evidence="6" id="KW-0949">S-adenosyl-L-methionine</keyword>
<evidence type="ECO:0000313" key="10">
    <source>
        <dbReference type="Proteomes" id="UP001163266"/>
    </source>
</evidence>
<keyword evidence="7" id="KW-0819">tRNA processing</keyword>
<evidence type="ECO:0000256" key="1">
    <source>
        <dbReference type="ARBA" id="ARBA00000142"/>
    </source>
</evidence>
<dbReference type="CDD" id="cd02440">
    <property type="entry name" value="AdoMet_MTases"/>
    <property type="match status" value="1"/>
</dbReference>
<evidence type="ECO:0000256" key="3">
    <source>
        <dbReference type="ARBA" id="ARBA00011977"/>
    </source>
</evidence>
<reference evidence="9" key="1">
    <citation type="submission" date="2022-10" db="EMBL/GenBank/DDBJ databases">
        <title>Complete genome sequence of Schlegelella aquatica LMG 23380.</title>
        <authorList>
            <person name="Musilova J."/>
            <person name="Kourilova X."/>
            <person name="Bezdicek M."/>
            <person name="Hermankova K."/>
            <person name="Obruca S."/>
            <person name="Sedlar K."/>
        </authorList>
    </citation>
    <scope>NUCLEOTIDE SEQUENCE</scope>
    <source>
        <strain evidence="9">LMG 23380</strain>
    </source>
</reference>
<evidence type="ECO:0000313" key="9">
    <source>
        <dbReference type="EMBL" id="UZD55887.1"/>
    </source>
</evidence>
<dbReference type="InterPro" id="IPR003358">
    <property type="entry name" value="tRNA_(Gua-N-7)_MeTrfase_Trmb"/>
</dbReference>
<sequence>MHPTASRPVHSNQSGPHPALERTVRRHLAHPFRRPPAAHAREAFARLVERADGRPWILDSACGTGESTARLAQRHPEAWVVGIDRSEERLSRGRRKLAAALPGNAILLRTDAPDLWHLMAEAGWCVACHYLLYPNPWPKAEHLGRRWHGHPRFADLLRLGGRLELRTNWPVYAQEFAHALQVAGHAATLGVVAAPETEPISPFERKYALSGHTLWRLQAQLPGAPARPGAERQAGNTPVDR</sequence>